<evidence type="ECO:0000313" key="1">
    <source>
        <dbReference type="EMBL" id="KHG25502.1"/>
    </source>
</evidence>
<evidence type="ECO:0000313" key="2">
    <source>
        <dbReference type="Proteomes" id="UP000032142"/>
    </source>
</evidence>
<proteinExistence type="predicted"/>
<accession>A0A0B0PKT4</accession>
<organism evidence="1 2">
    <name type="scientific">Gossypium arboreum</name>
    <name type="common">Tree cotton</name>
    <name type="synonym">Gossypium nanking</name>
    <dbReference type="NCBI Taxonomy" id="29729"/>
    <lineage>
        <taxon>Eukaryota</taxon>
        <taxon>Viridiplantae</taxon>
        <taxon>Streptophyta</taxon>
        <taxon>Embryophyta</taxon>
        <taxon>Tracheophyta</taxon>
        <taxon>Spermatophyta</taxon>
        <taxon>Magnoliopsida</taxon>
        <taxon>eudicotyledons</taxon>
        <taxon>Gunneridae</taxon>
        <taxon>Pentapetalae</taxon>
        <taxon>rosids</taxon>
        <taxon>malvids</taxon>
        <taxon>Malvales</taxon>
        <taxon>Malvaceae</taxon>
        <taxon>Malvoideae</taxon>
        <taxon>Gossypium</taxon>
    </lineage>
</organism>
<keyword evidence="2" id="KW-1185">Reference proteome</keyword>
<dbReference type="Proteomes" id="UP000032142">
    <property type="component" value="Unassembled WGS sequence"/>
</dbReference>
<name>A0A0B0PKT4_GOSAR</name>
<reference evidence="2" key="1">
    <citation type="submission" date="2014-09" db="EMBL/GenBank/DDBJ databases">
        <authorList>
            <person name="Mudge J."/>
            <person name="Ramaraj T."/>
            <person name="Lindquist I.E."/>
            <person name="Bharti A.K."/>
            <person name="Sundararajan A."/>
            <person name="Cameron C.T."/>
            <person name="Woodward J.E."/>
            <person name="May G.D."/>
            <person name="Brubaker C."/>
            <person name="Broadhvest J."/>
            <person name="Wilkins T.A."/>
        </authorList>
    </citation>
    <scope>NUCLEOTIDE SEQUENCE</scope>
    <source>
        <strain evidence="2">cv. AKA8401</strain>
    </source>
</reference>
<protein>
    <submittedName>
        <fullName evidence="1">Uncharacterized protein</fullName>
    </submittedName>
</protein>
<dbReference type="AlphaFoldDB" id="A0A0B0PKT4"/>
<dbReference type="EMBL" id="KN432659">
    <property type="protein sequence ID" value="KHG25502.1"/>
    <property type="molecule type" value="Genomic_DNA"/>
</dbReference>
<sequence>MLVHFLRFRPVSRSFYSPIIKGLGASNSQNLRIIHPKNMLSMR</sequence>
<gene>
    <name evidence="1" type="ORF">F383_05952</name>
</gene>